<feature type="compositionally biased region" description="Low complexity" evidence="3">
    <location>
        <begin position="844"/>
        <end position="856"/>
    </location>
</feature>
<dbReference type="SUPFAM" id="SSF52821">
    <property type="entry name" value="Rhodanese/Cell cycle control phosphatase"/>
    <property type="match status" value="1"/>
</dbReference>
<dbReference type="GO" id="GO:0004725">
    <property type="term" value="F:protein tyrosine phosphatase activity"/>
    <property type="evidence" value="ECO:0007669"/>
    <property type="project" value="UniProtKB-EC"/>
</dbReference>
<sequence length="940" mass="103943">MMAPARHTPTATSTHSRTHSQSARSVKPSKTTTPSASPWPSHSVGQTQPPNLSPGHLSPGRHMEVKASSPNYFGLAVDPGNDARDSSGFARDNWSPSSSIKSFAAAIPKQVPLDANPEFEAFKRQVDLNKGKSFALSTAQYASVTSNPAAVRPRPPRWHTHASDTGSDVSFGRAMNSSKDRPASRMDVDQDSLHDSAYISSDSKRNSETSFFPLQSTNQVRYESPRPMDPGQYRTSLTHAEDRDPRLSVMEHRVDPPPPNVSDIPRSSTLPPKFESGQSIMISPEDLKNLIKDTAEDQMLLLDIRSSQNYSQSRIKGALNLCIPTTLLKRATFNIQKLQQTFPQNGTAATKFANWQSTQCIIVYDSHSSDKRDAVTAQNMIKKFTNEGYNGRTCILRGGFVLFQDTYPSMIDTSSTAHQMGASKAGGLEGGLAPVIGGVQLPGAHNGANPFFSNIRQNMDLADGVGQMDITRPNGLESPLLPRWLRDAVSKPDHGKQVSDKFLNLELDEQSRMKRAYAAFDPNNTHPQNRVQLCGVEKGVKNRYKDILPFEHARVKLQAPREGSCDYINASHLQASGSNRKYIATQGPLPATFEDFWSVIWEQDVRVIVMLTAESEGGQLKCHPYWKGREYGAIQLKLLSEKKASLDIDKHRSEPHATPSSTTAAETGRKRANTTTTLETPTPTSSSQQSQNDIPYVIIRKFALSHAAHPFAPIREVTHLHFPSWPDFGTPAKASHLLALVELANVMQRAALPFETASIVGSRKTSLETSLTWYNEPEADARSRPMMVHCSAGCGRTGTFCTVDTVIDMLKRQRQTRKPSAASQDVEGDVDMHDADEPASPYMSRQSTSSSPVSRRMSVDKRLVQGAKPIDTSWVKDDGVDLIQKTVNDFRGQRLSMVQSLRQYVLCYETVLEWLHRINEPITSTMSGRARSGSLQQRHR</sequence>
<evidence type="ECO:0000259" key="6">
    <source>
        <dbReference type="PROSITE" id="PS50206"/>
    </source>
</evidence>
<dbReference type="Pfam" id="PF00102">
    <property type="entry name" value="Y_phosphatase"/>
    <property type="match status" value="2"/>
</dbReference>
<dbReference type="InterPro" id="IPR001763">
    <property type="entry name" value="Rhodanese-like_dom"/>
</dbReference>
<dbReference type="PRINTS" id="PR00700">
    <property type="entry name" value="PRTYPHPHTASE"/>
</dbReference>
<feature type="region of interest" description="Disordered" evidence="3">
    <location>
        <begin position="146"/>
        <end position="191"/>
    </location>
</feature>
<feature type="compositionally biased region" description="Polar residues" evidence="3">
    <location>
        <begin position="9"/>
        <end position="50"/>
    </location>
</feature>
<dbReference type="PANTHER" id="PTHR19134:SF561">
    <property type="entry name" value="PROTEIN TYROSINE PHOSPHATASE 36E, ISOFORM A"/>
    <property type="match status" value="1"/>
</dbReference>
<dbReference type="InterPro" id="IPR000242">
    <property type="entry name" value="PTP_cat"/>
</dbReference>
<evidence type="ECO:0000256" key="3">
    <source>
        <dbReference type="SAM" id="MobiDB-lite"/>
    </source>
</evidence>
<dbReference type="SMART" id="SM00404">
    <property type="entry name" value="PTPc_motif"/>
    <property type="match status" value="1"/>
</dbReference>
<dbReference type="PROSITE" id="PS50206">
    <property type="entry name" value="RHODANESE_3"/>
    <property type="match status" value="1"/>
</dbReference>
<dbReference type="OMA" id="WQQDVRV"/>
<organism evidence="7 8">
    <name type="scientific">Stachybotrys chlorohalonatus (strain IBT 40285)</name>
    <dbReference type="NCBI Taxonomy" id="1283841"/>
    <lineage>
        <taxon>Eukaryota</taxon>
        <taxon>Fungi</taxon>
        <taxon>Dikarya</taxon>
        <taxon>Ascomycota</taxon>
        <taxon>Pezizomycotina</taxon>
        <taxon>Sordariomycetes</taxon>
        <taxon>Hypocreomycetidae</taxon>
        <taxon>Hypocreales</taxon>
        <taxon>Stachybotryaceae</taxon>
        <taxon>Stachybotrys</taxon>
    </lineage>
</organism>
<evidence type="ECO:0000259" key="5">
    <source>
        <dbReference type="PROSITE" id="PS50056"/>
    </source>
</evidence>
<dbReference type="STRING" id="1283841.A0A084R2B1"/>
<dbReference type="Gene3D" id="3.40.250.10">
    <property type="entry name" value="Rhodanese-like domain"/>
    <property type="match status" value="1"/>
</dbReference>
<evidence type="ECO:0000256" key="1">
    <source>
        <dbReference type="ARBA" id="ARBA00009649"/>
    </source>
</evidence>
<feature type="compositionally biased region" description="Low complexity" evidence="3">
    <location>
        <begin position="674"/>
        <end position="691"/>
    </location>
</feature>
<dbReference type="CDD" id="cd18533">
    <property type="entry name" value="PTP_fungal"/>
    <property type="match status" value="1"/>
</dbReference>
<feature type="compositionally biased region" description="Polar residues" evidence="3">
    <location>
        <begin position="265"/>
        <end position="277"/>
    </location>
</feature>
<feature type="compositionally biased region" description="Basic and acidic residues" evidence="3">
    <location>
        <begin position="178"/>
        <end position="191"/>
    </location>
</feature>
<evidence type="ECO:0000313" key="7">
    <source>
        <dbReference type="EMBL" id="KFA70346.1"/>
    </source>
</evidence>
<dbReference type="SMART" id="SM00450">
    <property type="entry name" value="RHOD"/>
    <property type="match status" value="1"/>
</dbReference>
<dbReference type="Gene3D" id="3.90.190.10">
    <property type="entry name" value="Protein tyrosine phosphatase superfamily"/>
    <property type="match status" value="1"/>
</dbReference>
<feature type="region of interest" description="Disordered" evidence="3">
    <location>
        <begin position="251"/>
        <end position="277"/>
    </location>
</feature>
<dbReference type="InterPro" id="IPR000387">
    <property type="entry name" value="Tyr_Pase_dom"/>
</dbReference>
<feature type="region of interest" description="Disordered" evidence="3">
    <location>
        <begin position="812"/>
        <end position="859"/>
    </location>
</feature>
<dbReference type="CDD" id="cd01446">
    <property type="entry name" value="DSP_MapKP"/>
    <property type="match status" value="1"/>
</dbReference>
<evidence type="ECO:0000256" key="2">
    <source>
        <dbReference type="ARBA" id="ARBA00013064"/>
    </source>
</evidence>
<dbReference type="InterPro" id="IPR050348">
    <property type="entry name" value="Protein-Tyr_Phosphatase"/>
</dbReference>
<dbReference type="InterPro" id="IPR016130">
    <property type="entry name" value="Tyr_Pase_AS"/>
</dbReference>
<reference evidence="7 8" key="1">
    <citation type="journal article" date="2014" name="BMC Genomics">
        <title>Comparative genome sequencing reveals chemotype-specific gene clusters in the toxigenic black mold Stachybotrys.</title>
        <authorList>
            <person name="Semeiks J."/>
            <person name="Borek D."/>
            <person name="Otwinowski Z."/>
            <person name="Grishin N.V."/>
        </authorList>
    </citation>
    <scope>NUCLEOTIDE SEQUENCE [LARGE SCALE GENOMIC DNA]</scope>
    <source>
        <strain evidence="7 8">IBT 40285</strain>
    </source>
</reference>
<dbReference type="EC" id="3.1.3.48" evidence="2"/>
<dbReference type="HOGENOM" id="CLU_001645_11_0_1"/>
<comment type="similarity">
    <text evidence="1">Belongs to the protein-tyrosine phosphatase family. Non-receptor class subfamily.</text>
</comment>
<proteinExistence type="inferred from homology"/>
<dbReference type="AlphaFoldDB" id="A0A084R2B1"/>
<dbReference type="InterPro" id="IPR036873">
    <property type="entry name" value="Rhodanese-like_dom_sf"/>
</dbReference>
<keyword evidence="8" id="KW-1185">Reference proteome</keyword>
<feature type="region of interest" description="Disordered" evidence="3">
    <location>
        <begin position="1"/>
        <end position="65"/>
    </location>
</feature>
<dbReference type="Pfam" id="PF00581">
    <property type="entry name" value="Rhodanese"/>
    <property type="match status" value="1"/>
</dbReference>
<dbReference type="PROSITE" id="PS50055">
    <property type="entry name" value="TYR_PHOSPHATASE_PTP"/>
    <property type="match status" value="1"/>
</dbReference>
<protein>
    <recommendedName>
        <fullName evidence="2">protein-tyrosine-phosphatase</fullName>
        <ecNumber evidence="2">3.1.3.48</ecNumber>
    </recommendedName>
</protein>
<feature type="domain" description="Tyrosine specific protein phosphatases" evidence="5">
    <location>
        <begin position="764"/>
        <end position="806"/>
    </location>
</feature>
<gene>
    <name evidence="7" type="ORF">S40285_01742</name>
</gene>
<dbReference type="PROSITE" id="PS00383">
    <property type="entry name" value="TYR_PHOSPHATASE_1"/>
    <property type="match status" value="1"/>
</dbReference>
<dbReference type="SMART" id="SM00194">
    <property type="entry name" value="PTPc"/>
    <property type="match status" value="1"/>
</dbReference>
<dbReference type="OrthoDB" id="6058203at2759"/>
<dbReference type="InterPro" id="IPR003595">
    <property type="entry name" value="Tyr_Pase_cat"/>
</dbReference>
<dbReference type="EMBL" id="KL659203">
    <property type="protein sequence ID" value="KFA70346.1"/>
    <property type="molecule type" value="Genomic_DNA"/>
</dbReference>
<dbReference type="InterPro" id="IPR029021">
    <property type="entry name" value="Prot-tyrosine_phosphatase-like"/>
</dbReference>
<name>A0A084R2B1_STAC4</name>
<dbReference type="PANTHER" id="PTHR19134">
    <property type="entry name" value="RECEPTOR-TYPE TYROSINE-PROTEIN PHOSPHATASE"/>
    <property type="match status" value="1"/>
</dbReference>
<dbReference type="Proteomes" id="UP000028524">
    <property type="component" value="Unassembled WGS sequence"/>
</dbReference>
<dbReference type="FunCoup" id="A0A084R2B1">
    <property type="interactions" value="74"/>
</dbReference>
<feature type="region of interest" description="Disordered" evidence="3">
    <location>
        <begin position="648"/>
        <end position="691"/>
    </location>
</feature>
<evidence type="ECO:0000313" key="8">
    <source>
        <dbReference type="Proteomes" id="UP000028524"/>
    </source>
</evidence>
<dbReference type="InParanoid" id="A0A084R2B1"/>
<feature type="domain" description="Rhodanese" evidence="6">
    <location>
        <begin position="295"/>
        <end position="412"/>
    </location>
</feature>
<dbReference type="SUPFAM" id="SSF52799">
    <property type="entry name" value="(Phosphotyrosine protein) phosphatases II"/>
    <property type="match status" value="1"/>
</dbReference>
<evidence type="ECO:0000259" key="4">
    <source>
        <dbReference type="PROSITE" id="PS50055"/>
    </source>
</evidence>
<feature type="domain" description="Tyrosine-protein phosphatase" evidence="4">
    <location>
        <begin position="541"/>
        <end position="914"/>
    </location>
</feature>
<dbReference type="PROSITE" id="PS50056">
    <property type="entry name" value="TYR_PHOSPHATASE_2"/>
    <property type="match status" value="1"/>
</dbReference>
<accession>A0A084R2B1</accession>